<evidence type="ECO:0000259" key="11">
    <source>
        <dbReference type="SMART" id="SM00941"/>
    </source>
</evidence>
<comment type="similarity">
    <text evidence="3">Belongs to the thymidine/pyrimidine-nucleoside phosphorylase family.</text>
</comment>
<evidence type="ECO:0000256" key="4">
    <source>
        <dbReference type="ARBA" id="ARBA00011738"/>
    </source>
</evidence>
<dbReference type="PANTHER" id="PTHR10515:SF0">
    <property type="entry name" value="THYMIDINE PHOSPHORYLASE"/>
    <property type="match status" value="1"/>
</dbReference>
<accession>A0A7Y0Q3E8</accession>
<comment type="catalytic activity">
    <reaction evidence="10">
        <text>thymidine + phosphate = 2-deoxy-alpha-D-ribose 1-phosphate + thymine</text>
        <dbReference type="Rhea" id="RHEA:16037"/>
        <dbReference type="ChEBI" id="CHEBI:17748"/>
        <dbReference type="ChEBI" id="CHEBI:17821"/>
        <dbReference type="ChEBI" id="CHEBI:43474"/>
        <dbReference type="ChEBI" id="CHEBI:57259"/>
        <dbReference type="EC" id="2.4.2.2"/>
    </reaction>
</comment>
<proteinExistence type="inferred from homology"/>
<evidence type="ECO:0000256" key="3">
    <source>
        <dbReference type="ARBA" id="ARBA00006915"/>
    </source>
</evidence>
<dbReference type="NCBIfam" id="TIGR02644">
    <property type="entry name" value="Y_phosphoryl"/>
    <property type="match status" value="1"/>
</dbReference>
<dbReference type="InterPro" id="IPR018090">
    <property type="entry name" value="Pyrmidine_PPas_bac/euk"/>
</dbReference>
<evidence type="ECO:0000256" key="10">
    <source>
        <dbReference type="ARBA" id="ARBA00048525"/>
    </source>
</evidence>
<comment type="catalytic activity">
    <reaction evidence="1">
        <text>2'-deoxyuridine + phosphate = 2-deoxy-alpha-D-ribose 1-phosphate + uracil</text>
        <dbReference type="Rhea" id="RHEA:22824"/>
        <dbReference type="ChEBI" id="CHEBI:16450"/>
        <dbReference type="ChEBI" id="CHEBI:17568"/>
        <dbReference type="ChEBI" id="CHEBI:43474"/>
        <dbReference type="ChEBI" id="CHEBI:57259"/>
        <dbReference type="EC" id="2.4.2.2"/>
    </reaction>
</comment>
<evidence type="ECO:0000256" key="7">
    <source>
        <dbReference type="ARBA" id="ARBA00022676"/>
    </source>
</evidence>
<dbReference type="GO" id="GO:0004645">
    <property type="term" value="F:1,4-alpha-oligoglucan phosphorylase activity"/>
    <property type="evidence" value="ECO:0007669"/>
    <property type="project" value="InterPro"/>
</dbReference>
<feature type="domain" description="Pyrimidine nucleoside phosphorylase C-terminal" evidence="11">
    <location>
        <begin position="336"/>
        <end position="410"/>
    </location>
</feature>
<dbReference type="GO" id="GO:0006206">
    <property type="term" value="P:pyrimidine nucleobase metabolic process"/>
    <property type="evidence" value="ECO:0007669"/>
    <property type="project" value="InterPro"/>
</dbReference>
<dbReference type="AlphaFoldDB" id="A0A7Y0Q3E8"/>
<dbReference type="Pfam" id="PF00591">
    <property type="entry name" value="Glycos_transf_3"/>
    <property type="match status" value="1"/>
</dbReference>
<dbReference type="Gene3D" id="3.90.1170.30">
    <property type="entry name" value="Pyrimidine nucleoside phosphorylase-like, C-terminal domain"/>
    <property type="match status" value="1"/>
</dbReference>
<dbReference type="InterPro" id="IPR000312">
    <property type="entry name" value="Glycosyl_Trfase_fam3"/>
</dbReference>
<dbReference type="GO" id="GO:0005829">
    <property type="term" value="C:cytosol"/>
    <property type="evidence" value="ECO:0007669"/>
    <property type="project" value="TreeGrafter"/>
</dbReference>
<evidence type="ECO:0000313" key="13">
    <source>
        <dbReference type="Proteomes" id="UP000533476"/>
    </source>
</evidence>
<dbReference type="PROSITE" id="PS00647">
    <property type="entry name" value="THYMID_PHOSPHORYLASE"/>
    <property type="match status" value="1"/>
</dbReference>
<dbReference type="Pfam" id="PF07831">
    <property type="entry name" value="PYNP_C"/>
    <property type="match status" value="1"/>
</dbReference>
<dbReference type="Pfam" id="PF02885">
    <property type="entry name" value="Glycos_trans_3N"/>
    <property type="match status" value="1"/>
</dbReference>
<dbReference type="EC" id="2.4.2.2" evidence="5"/>
<evidence type="ECO:0000256" key="1">
    <source>
        <dbReference type="ARBA" id="ARBA00001066"/>
    </source>
</evidence>
<evidence type="ECO:0000256" key="6">
    <source>
        <dbReference type="ARBA" id="ARBA00014680"/>
    </source>
</evidence>
<sequence>MIEVIEAARDRKPLPAEKIREFVQAVVGGRVPDYQIAAWLMAVYLNGLDEASVFALTAAMADEGTTPPRMRGRVDKHSTGGVGDKTTLILAPLVSSLGIPLLKMSGRGLGHTGGTLDKLEAIPGFRVTLDDQELARQMDEIGVAVVAQSAWLAPCDGIFYALRDVTGTVDSLPLIASSIMSKKMAGGAPNLVLDVKVGSGALMKDHTRARQLAELMLRIGASRGIRVTALLTNMDQPLGQAVGNAVEVMEALACLSGQGPEDLREEVLTLASHMVSLAQMVAPDEARLRVEKALDGGQALEQWQRWVRAQGGDWLAAERGLPLASSVPVTLGRRGVVAQIDTEAIGRAAQWLGAGRQRKDDRIDPSVGIRWYARLGQSVEADEPVCEVLAPPGIRRDQAMEMLRQAVAFGSPRARSQAVLDIVSHA</sequence>
<dbReference type="InterPro" id="IPR017459">
    <property type="entry name" value="Glycosyl_Trfase_fam3_N_dom"/>
</dbReference>
<dbReference type="InterPro" id="IPR017872">
    <property type="entry name" value="Pyrmidine_PPase_CS"/>
</dbReference>
<dbReference type="RefSeq" id="WP_169102041.1">
    <property type="nucleotide sequence ID" value="NZ_JABBVZ010000089.1"/>
</dbReference>
<dbReference type="Proteomes" id="UP000533476">
    <property type="component" value="Unassembled WGS sequence"/>
</dbReference>
<dbReference type="InterPro" id="IPR035902">
    <property type="entry name" value="Nuc_phospho_transferase"/>
</dbReference>
<dbReference type="Gene3D" id="3.40.1030.10">
    <property type="entry name" value="Nucleoside phosphorylase/phosphoribosyltransferase catalytic domain"/>
    <property type="match status" value="1"/>
</dbReference>
<organism evidence="12 13">
    <name type="scientific">Sulfobacillus harzensis</name>
    <dbReference type="NCBI Taxonomy" id="2729629"/>
    <lineage>
        <taxon>Bacteria</taxon>
        <taxon>Bacillati</taxon>
        <taxon>Bacillota</taxon>
        <taxon>Clostridia</taxon>
        <taxon>Eubacteriales</taxon>
        <taxon>Clostridiales Family XVII. Incertae Sedis</taxon>
        <taxon>Sulfobacillus</taxon>
    </lineage>
</organism>
<dbReference type="InterPro" id="IPR036566">
    <property type="entry name" value="PYNP-like_C_sf"/>
</dbReference>
<dbReference type="PIRSF" id="PIRSF000478">
    <property type="entry name" value="TP_PyNP"/>
    <property type="match status" value="1"/>
</dbReference>
<dbReference type="InterPro" id="IPR013102">
    <property type="entry name" value="PYNP_C"/>
</dbReference>
<keyword evidence="8 12" id="KW-0808">Transferase</keyword>
<name>A0A7Y0Q3E8_9FIRM</name>
<dbReference type="PANTHER" id="PTHR10515">
    <property type="entry name" value="THYMIDINE PHOSPHORYLASE"/>
    <property type="match status" value="1"/>
</dbReference>
<comment type="subunit">
    <text evidence="4">Homodimer.</text>
</comment>
<gene>
    <name evidence="12" type="ORF">HIJ39_17695</name>
</gene>
<dbReference type="GO" id="GO:0016154">
    <property type="term" value="F:pyrimidine-nucleoside phosphorylase activity"/>
    <property type="evidence" value="ECO:0007669"/>
    <property type="project" value="UniProtKB-EC"/>
</dbReference>
<comment type="caution">
    <text evidence="12">The sequence shown here is derived from an EMBL/GenBank/DDBJ whole genome shotgun (WGS) entry which is preliminary data.</text>
</comment>
<dbReference type="Gene3D" id="1.20.970.10">
    <property type="entry name" value="Transferase, Pyrimidine Nucleoside Phosphorylase, Chain C"/>
    <property type="match status" value="1"/>
</dbReference>
<protein>
    <recommendedName>
        <fullName evidence="6">Pyrimidine-nucleoside phosphorylase</fullName>
        <ecNumber evidence="5">2.4.2.2</ecNumber>
    </recommendedName>
</protein>
<evidence type="ECO:0000256" key="9">
    <source>
        <dbReference type="ARBA" id="ARBA00048453"/>
    </source>
</evidence>
<dbReference type="SUPFAM" id="SSF54680">
    <property type="entry name" value="Pyrimidine nucleoside phosphorylase C-terminal domain"/>
    <property type="match status" value="1"/>
</dbReference>
<keyword evidence="13" id="KW-1185">Reference proteome</keyword>
<dbReference type="SUPFAM" id="SSF52418">
    <property type="entry name" value="Nucleoside phosphorylase/phosphoribosyltransferase catalytic domain"/>
    <property type="match status" value="1"/>
</dbReference>
<evidence type="ECO:0000256" key="5">
    <source>
        <dbReference type="ARBA" id="ARBA00011889"/>
    </source>
</evidence>
<dbReference type="NCBIfam" id="NF004490">
    <property type="entry name" value="PRK05820.1"/>
    <property type="match status" value="1"/>
</dbReference>
<comment type="function">
    <text evidence="2">Catalyzes phosphorolysis of the pyrimidine nucleosides uridine, thymidine and 2'-deoxyuridine with the formation of the corresponding pyrimidine base and ribose-1-phosphate.</text>
</comment>
<dbReference type="InterPro" id="IPR036320">
    <property type="entry name" value="Glycosyl_Trfase_fam3_N_dom_sf"/>
</dbReference>
<reference evidence="12 13" key="1">
    <citation type="submission" date="2020-04" db="EMBL/GenBank/DDBJ databases">
        <authorList>
            <person name="Zhang R."/>
            <person name="Schippers A."/>
        </authorList>
    </citation>
    <scope>NUCLEOTIDE SEQUENCE [LARGE SCALE GENOMIC DNA]</scope>
    <source>
        <strain evidence="12 13">DSM 109850</strain>
    </source>
</reference>
<evidence type="ECO:0000256" key="2">
    <source>
        <dbReference type="ARBA" id="ARBA00003877"/>
    </source>
</evidence>
<dbReference type="SMART" id="SM00941">
    <property type="entry name" value="PYNP_C"/>
    <property type="match status" value="1"/>
</dbReference>
<dbReference type="EMBL" id="JABBVZ010000089">
    <property type="protein sequence ID" value="NMP24168.1"/>
    <property type="molecule type" value="Genomic_DNA"/>
</dbReference>
<evidence type="ECO:0000313" key="12">
    <source>
        <dbReference type="EMBL" id="NMP24168.1"/>
    </source>
</evidence>
<dbReference type="GO" id="GO:0006213">
    <property type="term" value="P:pyrimidine nucleoside metabolic process"/>
    <property type="evidence" value="ECO:0007669"/>
    <property type="project" value="InterPro"/>
</dbReference>
<comment type="catalytic activity">
    <reaction evidence="9">
        <text>uridine + phosphate = alpha-D-ribose 1-phosphate + uracil</text>
        <dbReference type="Rhea" id="RHEA:24388"/>
        <dbReference type="ChEBI" id="CHEBI:16704"/>
        <dbReference type="ChEBI" id="CHEBI:17568"/>
        <dbReference type="ChEBI" id="CHEBI:43474"/>
        <dbReference type="ChEBI" id="CHEBI:57720"/>
        <dbReference type="EC" id="2.4.2.2"/>
    </reaction>
</comment>
<dbReference type="SUPFAM" id="SSF47648">
    <property type="entry name" value="Nucleoside phosphorylase/phosphoribosyltransferase N-terminal domain"/>
    <property type="match status" value="1"/>
</dbReference>
<keyword evidence="7 12" id="KW-0328">Glycosyltransferase</keyword>
<evidence type="ECO:0000256" key="8">
    <source>
        <dbReference type="ARBA" id="ARBA00022679"/>
    </source>
</evidence>
<dbReference type="FunFam" id="3.40.1030.10:FF:000003">
    <property type="entry name" value="Pyrimidine-nucleoside phosphorylase"/>
    <property type="match status" value="1"/>
</dbReference>
<dbReference type="InterPro" id="IPR000053">
    <property type="entry name" value="Thymidine/pyrmidine_PPase"/>
</dbReference>